<evidence type="ECO:0000259" key="4">
    <source>
        <dbReference type="Pfam" id="PF16586"/>
    </source>
</evidence>
<feature type="transmembrane region" description="Helical" evidence="2">
    <location>
        <begin position="1058"/>
        <end position="1074"/>
    </location>
</feature>
<dbReference type="InterPro" id="IPR032260">
    <property type="entry name" value="DUF5060"/>
</dbReference>
<dbReference type="Pfam" id="PF16586">
    <property type="entry name" value="DUF5060"/>
    <property type="match status" value="1"/>
</dbReference>
<dbReference type="Gene3D" id="2.60.40.10">
    <property type="entry name" value="Immunoglobulins"/>
    <property type="match status" value="1"/>
</dbReference>
<dbReference type="Pfam" id="PF12904">
    <property type="entry name" value="Collagen_bind_2"/>
    <property type="match status" value="1"/>
</dbReference>
<evidence type="ECO:0000313" key="5">
    <source>
        <dbReference type="EMBL" id="MCA9377118.1"/>
    </source>
</evidence>
<organism evidence="5 6">
    <name type="scientific">Candidatus Dojkabacteria bacterium</name>
    <dbReference type="NCBI Taxonomy" id="2099670"/>
    <lineage>
        <taxon>Bacteria</taxon>
        <taxon>Candidatus Dojkabacteria</taxon>
    </lineage>
</organism>
<dbReference type="Proteomes" id="UP000741282">
    <property type="component" value="Unassembled WGS sequence"/>
</dbReference>
<feature type="region of interest" description="Disordered" evidence="1">
    <location>
        <begin position="1"/>
        <end position="25"/>
    </location>
</feature>
<evidence type="ECO:0000259" key="3">
    <source>
        <dbReference type="Pfam" id="PF12904"/>
    </source>
</evidence>
<keyword evidence="2" id="KW-1133">Transmembrane helix</keyword>
<dbReference type="Gene3D" id="3.20.20.80">
    <property type="entry name" value="Glycosidases"/>
    <property type="match status" value="1"/>
</dbReference>
<dbReference type="InterPro" id="IPR024749">
    <property type="entry name" value="Collagen-bd_put"/>
</dbReference>
<name>A0A955KXI4_9BACT</name>
<dbReference type="AlphaFoldDB" id="A0A955KXI4"/>
<feature type="region of interest" description="Disordered" evidence="1">
    <location>
        <begin position="967"/>
        <end position="1028"/>
    </location>
</feature>
<reference evidence="5" key="1">
    <citation type="submission" date="2020-04" db="EMBL/GenBank/DDBJ databases">
        <authorList>
            <person name="Zhang T."/>
        </authorList>
    </citation>
    <scope>NUCLEOTIDE SEQUENCE</scope>
    <source>
        <strain evidence="5">HKST-UBA17</strain>
    </source>
</reference>
<evidence type="ECO:0000256" key="1">
    <source>
        <dbReference type="SAM" id="MobiDB-lite"/>
    </source>
</evidence>
<evidence type="ECO:0000313" key="6">
    <source>
        <dbReference type="Proteomes" id="UP000741282"/>
    </source>
</evidence>
<feature type="domain" description="DUF5060" evidence="4">
    <location>
        <begin position="88"/>
        <end position="167"/>
    </location>
</feature>
<sequence length="1092" mass="121676">MFSKRSKNKFKDIRSDHSNSASRSPIASLDLSGGSLGRRKIMRSLPKAIFGLVLLLGGVIIINVLLNYDFVGLGDSKASGGAVSGDLVKWHTVTIDFQGPNLSEVQSDPNPFLDFRLNVQFKAPSGKTYNIPGFFAGDGNGGGSGKVWRARFTPGESGNWEYTASFRSGPQVAIDLSPTAGVSDSFDGQTGSFNIAPLDTNAKGFRSMGRLEYVGLYYLKFADGPYWLKGGIDSPENFLGYKGFDNTVDQGGIIPNFVHEYSTHVADFQQGDPLFTSADTGYDSKGIIGALNYLSSKHVNSIYFLPMNLGGDGQETYPFVSPNDKTHYDISKLDQWHTVFEHATSKQIALHFVLNEQEEGNRNWLDGGTLGIERKLYYRELIARFGHNLALKWNISEENRFDTNTTIQFAQYINDLDEYDHPIAAHTHPNDFTQYEQLKGNPNFTATSIQYDVNQASSHVESWRQKSLESGQVWVIDMDENNPAGVGLTNQNASELRKRALYDIYFSGGNLEWYFGYHDLPLGGDMRTEDFRTREEMYNYMWYARKFMQDNLPFWEMGPIDGLVDGENNSVGSAQVLAKPGSIYAVYFPSSNDADDRTNGFLDLSNASGNFTLKWYNPRTGNFEGTESSMTGGSKQTIPPAPSDFGNDWVLLVTDGSYTPGQGIDPVPTPEPGGDPAYIANNGLIVIEVEKLNYTDGWNEETLIPGYTGQGYLHWVGGDFFSTPGNGLIEIPIWIEEAGTYNLRLRNFHDHPDASEENDVWIKIDEGRWVKTFSSAKDEWTWNTSYEFSEDNKVPASDQLSAGRHVVYFSGRANGFRIDRMHMYLDSVPDALNLSLPESTFATPGGGTGPAECNITAQLECNYELDDPPALNVAWKITNDNIEFGSEQNSGKIVVRINNIEDGWFTEGSDYWWASNYQEFANTGKDFRDADWNYNILPDTIYRAWVSVYAKDDPDNIVCVTDELPIACESQDDPVDPPVDDPPDDPIEPPDVPIDPPVVVDDPTGSPADDPTGDPSVTDYPYQDTTNNNTYYVDPTTYQYYQTSNLPTTALSSAQKRFVIGSIMLILGSTLFFFPKIRSVIFKKNSTMRESV</sequence>
<comment type="caution">
    <text evidence="5">The sequence shown here is derived from an EMBL/GenBank/DDBJ whole genome shotgun (WGS) entry which is preliminary data.</text>
</comment>
<evidence type="ECO:0000256" key="2">
    <source>
        <dbReference type="SAM" id="Phobius"/>
    </source>
</evidence>
<feature type="compositionally biased region" description="Acidic residues" evidence="1">
    <location>
        <begin position="970"/>
        <end position="988"/>
    </location>
</feature>
<feature type="domain" description="Putative collagen-binding" evidence="3">
    <location>
        <begin position="572"/>
        <end position="653"/>
    </location>
</feature>
<reference evidence="5" key="2">
    <citation type="journal article" date="2021" name="Microbiome">
        <title>Successional dynamics and alternative stable states in a saline activated sludge microbial community over 9 years.</title>
        <authorList>
            <person name="Wang Y."/>
            <person name="Ye J."/>
            <person name="Ju F."/>
            <person name="Liu L."/>
            <person name="Boyd J.A."/>
            <person name="Deng Y."/>
            <person name="Parks D.H."/>
            <person name="Jiang X."/>
            <person name="Yin X."/>
            <person name="Woodcroft B.J."/>
            <person name="Tyson G.W."/>
            <person name="Hugenholtz P."/>
            <person name="Polz M.F."/>
            <person name="Zhang T."/>
        </authorList>
    </citation>
    <scope>NUCLEOTIDE SEQUENCE</scope>
    <source>
        <strain evidence="5">HKST-UBA17</strain>
    </source>
</reference>
<dbReference type="EMBL" id="JAGQLN010000018">
    <property type="protein sequence ID" value="MCA9377118.1"/>
    <property type="molecule type" value="Genomic_DNA"/>
</dbReference>
<feature type="transmembrane region" description="Helical" evidence="2">
    <location>
        <begin position="48"/>
        <end position="68"/>
    </location>
</feature>
<dbReference type="InterPro" id="IPR013783">
    <property type="entry name" value="Ig-like_fold"/>
</dbReference>
<keyword evidence="2" id="KW-0472">Membrane</keyword>
<dbReference type="Gene3D" id="2.60.120.260">
    <property type="entry name" value="Galactose-binding domain-like"/>
    <property type="match status" value="1"/>
</dbReference>
<gene>
    <name evidence="5" type="ORF">KC685_04325</name>
</gene>
<accession>A0A955KXI4</accession>
<keyword evidence="2" id="KW-0812">Transmembrane</keyword>
<proteinExistence type="predicted"/>
<protein>
    <submittedName>
        <fullName evidence="5">DUF5060 domain-containing protein</fullName>
    </submittedName>
</protein>